<feature type="domain" description="MoaB/Mog" evidence="8">
    <location>
        <begin position="214"/>
        <end position="353"/>
    </location>
</feature>
<keyword evidence="6" id="KW-0460">Magnesium</keyword>
<dbReference type="Gene3D" id="3.90.105.10">
    <property type="entry name" value="Molybdopterin biosynthesis moea protein, domain 2"/>
    <property type="match status" value="1"/>
</dbReference>
<name>A0ABN0UBW1_9GAMM</name>
<evidence type="ECO:0000256" key="5">
    <source>
        <dbReference type="ARBA" id="ARBA00047317"/>
    </source>
</evidence>
<gene>
    <name evidence="9" type="ORF">GCM10009126_08870</name>
</gene>
<dbReference type="Proteomes" id="UP001500657">
    <property type="component" value="Unassembled WGS sequence"/>
</dbReference>
<evidence type="ECO:0000256" key="2">
    <source>
        <dbReference type="ARBA" id="ARBA00005046"/>
    </source>
</evidence>
<dbReference type="Pfam" id="PF03454">
    <property type="entry name" value="MoeA_C"/>
    <property type="match status" value="1"/>
</dbReference>
<dbReference type="SMART" id="SM00852">
    <property type="entry name" value="MoCF_biosynth"/>
    <property type="match status" value="1"/>
</dbReference>
<feature type="compositionally biased region" description="Polar residues" evidence="7">
    <location>
        <begin position="401"/>
        <end position="410"/>
    </location>
</feature>
<evidence type="ECO:0000313" key="9">
    <source>
        <dbReference type="EMBL" id="GAA0245449.1"/>
    </source>
</evidence>
<evidence type="ECO:0000256" key="4">
    <source>
        <dbReference type="ARBA" id="ARBA00023150"/>
    </source>
</evidence>
<comment type="pathway">
    <text evidence="2 6">Cofactor biosynthesis; molybdopterin biosynthesis.</text>
</comment>
<dbReference type="Pfam" id="PF00994">
    <property type="entry name" value="MoCF_biosynth"/>
    <property type="match status" value="1"/>
</dbReference>
<dbReference type="Gene3D" id="3.40.980.10">
    <property type="entry name" value="MoaB/Mog-like domain"/>
    <property type="match status" value="1"/>
</dbReference>
<accession>A0ABN0UBW1</accession>
<dbReference type="InterPro" id="IPR005110">
    <property type="entry name" value="MoeA_linker/N"/>
</dbReference>
<comment type="function">
    <text evidence="1 6">Catalyzes the insertion of molybdate into adenylated molybdopterin with the concomitant release of AMP.</text>
</comment>
<evidence type="ECO:0000256" key="3">
    <source>
        <dbReference type="ARBA" id="ARBA00010763"/>
    </source>
</evidence>
<keyword evidence="6" id="KW-0479">Metal-binding</keyword>
<comment type="cofactor">
    <cofactor evidence="6">
        <name>Mg(2+)</name>
        <dbReference type="ChEBI" id="CHEBI:18420"/>
    </cofactor>
</comment>
<proteinExistence type="inferred from homology"/>
<keyword evidence="6" id="KW-0808">Transferase</keyword>
<dbReference type="PROSITE" id="PS01079">
    <property type="entry name" value="MOCF_BIOSYNTHESIS_2"/>
    <property type="match status" value="1"/>
</dbReference>
<dbReference type="InterPro" id="IPR036688">
    <property type="entry name" value="MoeA_C_domain_IV_sf"/>
</dbReference>
<protein>
    <recommendedName>
        <fullName evidence="6">Molybdopterin molybdenumtransferase</fullName>
        <ecNumber evidence="6">2.10.1.1</ecNumber>
    </recommendedName>
</protein>
<dbReference type="InterPro" id="IPR036425">
    <property type="entry name" value="MoaB/Mog-like_dom_sf"/>
</dbReference>
<keyword evidence="10" id="KW-1185">Reference proteome</keyword>
<reference evidence="9 10" key="1">
    <citation type="journal article" date="2019" name="Int. J. Syst. Evol. Microbiol.">
        <title>The Global Catalogue of Microorganisms (GCM) 10K type strain sequencing project: providing services to taxonomists for standard genome sequencing and annotation.</title>
        <authorList>
            <consortium name="The Broad Institute Genomics Platform"/>
            <consortium name="The Broad Institute Genome Sequencing Center for Infectious Disease"/>
            <person name="Wu L."/>
            <person name="Ma J."/>
        </authorList>
    </citation>
    <scope>NUCLEOTIDE SEQUENCE [LARGE SCALE GENOMIC DNA]</scope>
    <source>
        <strain evidence="9 10">JCM 16242</strain>
    </source>
</reference>
<dbReference type="SUPFAM" id="SSF63882">
    <property type="entry name" value="MoeA N-terminal region -like"/>
    <property type="match status" value="1"/>
</dbReference>
<dbReference type="EC" id="2.10.1.1" evidence="6"/>
<keyword evidence="4 6" id="KW-0501">Molybdenum cofactor biosynthesis</keyword>
<evidence type="ECO:0000256" key="7">
    <source>
        <dbReference type="SAM" id="MobiDB-lite"/>
    </source>
</evidence>
<evidence type="ECO:0000256" key="6">
    <source>
        <dbReference type="RuleBase" id="RU365090"/>
    </source>
</evidence>
<dbReference type="SUPFAM" id="SSF53218">
    <property type="entry name" value="Molybdenum cofactor biosynthesis proteins"/>
    <property type="match status" value="1"/>
</dbReference>
<dbReference type="InterPro" id="IPR036135">
    <property type="entry name" value="MoeA_linker/N_sf"/>
</dbReference>
<comment type="caution">
    <text evidence="9">The sequence shown here is derived from an EMBL/GenBank/DDBJ whole genome shotgun (WGS) entry which is preliminary data.</text>
</comment>
<dbReference type="Gene3D" id="2.170.190.11">
    <property type="entry name" value="Molybdopterin biosynthesis moea protein, domain 3"/>
    <property type="match status" value="1"/>
</dbReference>
<feature type="region of interest" description="Disordered" evidence="7">
    <location>
        <begin position="391"/>
        <end position="410"/>
    </location>
</feature>
<dbReference type="NCBIfam" id="TIGR00177">
    <property type="entry name" value="molyb_syn"/>
    <property type="match status" value="1"/>
</dbReference>
<organism evidence="9 10">
    <name type="scientific">Rhodanobacter caeni</name>
    <dbReference type="NCBI Taxonomy" id="657654"/>
    <lineage>
        <taxon>Bacteria</taxon>
        <taxon>Pseudomonadati</taxon>
        <taxon>Pseudomonadota</taxon>
        <taxon>Gammaproteobacteria</taxon>
        <taxon>Lysobacterales</taxon>
        <taxon>Rhodanobacteraceae</taxon>
        <taxon>Rhodanobacter</taxon>
    </lineage>
</organism>
<sequence>MKSLLGVTEAERRIHAHMPSFGTERVALDAAAGRVLRQTVQAERDQPPFDRVMMDGIAIASTFSSPCFAGGGWEGVKLLPFRSKATPPQPSPALQGRAGEGLRRFRPAGLALAGMPEQVLDDPAACIEVTTGAMLPRGCDSVIPIEQTRRDGESYVLIDGCEPAPGQFIHPRGADCREGEILMRSGMRLRAPEVAVLAAHGVAQVEVAKRPSVTIVATGDELREVDQALAPGQIRRSNDRALAAALAARGFDDVERTWIPDDLDLATHTLAGLLATRQVLVLSGGVSMGQRDFVPAALHALGVHEVLHGIAQRPGKPMWFGVGPQGQAVFALPGNPVSALVCAVRYLLPALERAIGLTATAPVKVVLTDAVATHPALTCFVPVAVQHDGHGRAMAQPQPSPTSGDFSSLPQTDGVVELAPAAGAAPGGTVAVLHRW</sequence>
<dbReference type="PANTHER" id="PTHR10192">
    <property type="entry name" value="MOLYBDOPTERIN BIOSYNTHESIS PROTEIN"/>
    <property type="match status" value="1"/>
</dbReference>
<evidence type="ECO:0000313" key="10">
    <source>
        <dbReference type="Proteomes" id="UP001500657"/>
    </source>
</evidence>
<dbReference type="InterPro" id="IPR008284">
    <property type="entry name" value="MoCF_biosynth_CS"/>
</dbReference>
<dbReference type="Pfam" id="PF03453">
    <property type="entry name" value="MoeA_N"/>
    <property type="match status" value="1"/>
</dbReference>
<dbReference type="InterPro" id="IPR001453">
    <property type="entry name" value="MoaB/Mog_dom"/>
</dbReference>
<dbReference type="EMBL" id="BAAAFO010000001">
    <property type="protein sequence ID" value="GAA0245449.1"/>
    <property type="molecule type" value="Genomic_DNA"/>
</dbReference>
<dbReference type="SUPFAM" id="SSF63867">
    <property type="entry name" value="MoeA C-terminal domain-like"/>
    <property type="match status" value="1"/>
</dbReference>
<evidence type="ECO:0000259" key="8">
    <source>
        <dbReference type="SMART" id="SM00852"/>
    </source>
</evidence>
<keyword evidence="6" id="KW-0500">Molybdenum</keyword>
<comment type="catalytic activity">
    <reaction evidence="5">
        <text>adenylyl-molybdopterin + molybdate = Mo-molybdopterin + AMP + H(+)</text>
        <dbReference type="Rhea" id="RHEA:35047"/>
        <dbReference type="ChEBI" id="CHEBI:15378"/>
        <dbReference type="ChEBI" id="CHEBI:36264"/>
        <dbReference type="ChEBI" id="CHEBI:62727"/>
        <dbReference type="ChEBI" id="CHEBI:71302"/>
        <dbReference type="ChEBI" id="CHEBI:456215"/>
        <dbReference type="EC" id="2.10.1.1"/>
    </reaction>
</comment>
<dbReference type="InterPro" id="IPR038987">
    <property type="entry name" value="MoeA-like"/>
</dbReference>
<dbReference type="PANTHER" id="PTHR10192:SF5">
    <property type="entry name" value="GEPHYRIN"/>
    <property type="match status" value="1"/>
</dbReference>
<evidence type="ECO:0000256" key="1">
    <source>
        <dbReference type="ARBA" id="ARBA00002901"/>
    </source>
</evidence>
<dbReference type="RefSeq" id="WP_343880556.1">
    <property type="nucleotide sequence ID" value="NZ_BAAAFO010000001.1"/>
</dbReference>
<dbReference type="Gene3D" id="2.40.340.10">
    <property type="entry name" value="MoeA, C-terminal, domain IV"/>
    <property type="match status" value="1"/>
</dbReference>
<dbReference type="InterPro" id="IPR005111">
    <property type="entry name" value="MoeA_C_domain_IV"/>
</dbReference>
<dbReference type="CDD" id="cd00887">
    <property type="entry name" value="MoeA"/>
    <property type="match status" value="1"/>
</dbReference>
<comment type="similarity">
    <text evidence="3 6">Belongs to the MoeA family.</text>
</comment>